<accession>S4P7Y3</accession>
<reference evidence="2" key="1">
    <citation type="journal article" date="2013" name="BMC Genomics">
        <title>Unscrambling butterfly oogenesis.</title>
        <authorList>
            <person name="Carter J.M."/>
            <person name="Baker S.C."/>
            <person name="Pink R."/>
            <person name="Carter D.R."/>
            <person name="Collins A."/>
            <person name="Tomlin J."/>
            <person name="Gibbs M."/>
            <person name="Breuker C.J."/>
        </authorList>
    </citation>
    <scope>NUCLEOTIDE SEQUENCE</scope>
    <source>
        <tissue evidence="2">Ovary</tissue>
    </source>
</reference>
<evidence type="ECO:0000313" key="2">
    <source>
        <dbReference type="EMBL" id="JAA85063.1"/>
    </source>
</evidence>
<feature type="region of interest" description="Disordered" evidence="1">
    <location>
        <begin position="15"/>
        <end position="77"/>
    </location>
</feature>
<evidence type="ECO:0000256" key="1">
    <source>
        <dbReference type="SAM" id="MobiDB-lite"/>
    </source>
</evidence>
<dbReference type="EMBL" id="GAIX01007497">
    <property type="protein sequence ID" value="JAA85063.1"/>
    <property type="molecule type" value="Transcribed_RNA"/>
</dbReference>
<feature type="compositionally biased region" description="Polar residues" evidence="1">
    <location>
        <begin position="34"/>
        <end position="45"/>
    </location>
</feature>
<dbReference type="AlphaFoldDB" id="S4P7Y3"/>
<protein>
    <submittedName>
        <fullName evidence="2">Uncharacterized protein</fullName>
    </submittedName>
</protein>
<reference evidence="2" key="2">
    <citation type="submission" date="2013-05" db="EMBL/GenBank/DDBJ databases">
        <authorList>
            <person name="Carter J.-M."/>
            <person name="Baker S.C."/>
            <person name="Pink R."/>
            <person name="Carter D.R.F."/>
            <person name="Collins A."/>
            <person name="Tomlin J."/>
            <person name="Gibbs M."/>
            <person name="Breuker C.J."/>
        </authorList>
    </citation>
    <scope>NUCLEOTIDE SEQUENCE</scope>
    <source>
        <tissue evidence="2">Ovary</tissue>
    </source>
</reference>
<name>S4P7Y3_9NEOP</name>
<feature type="non-terminal residue" evidence="2">
    <location>
        <position position="1"/>
    </location>
</feature>
<feature type="compositionally biased region" description="Low complexity" evidence="1">
    <location>
        <begin position="64"/>
        <end position="77"/>
    </location>
</feature>
<sequence>VLRLRLRTRLLRRRRSNGRQAAQVQEYQPAGVGQQHNVMRSTLTLPPTHFLTSSNSQSPPPAPSAAYAPSQYPLIAS</sequence>
<proteinExistence type="predicted"/>
<organism evidence="2">
    <name type="scientific">Pararge aegeria</name>
    <name type="common">speckled wood butterfly</name>
    <dbReference type="NCBI Taxonomy" id="116150"/>
    <lineage>
        <taxon>Eukaryota</taxon>
        <taxon>Metazoa</taxon>
        <taxon>Ecdysozoa</taxon>
        <taxon>Arthropoda</taxon>
        <taxon>Hexapoda</taxon>
        <taxon>Insecta</taxon>
        <taxon>Pterygota</taxon>
        <taxon>Neoptera</taxon>
        <taxon>Endopterygota</taxon>
        <taxon>Lepidoptera</taxon>
        <taxon>Glossata</taxon>
        <taxon>Ditrysia</taxon>
        <taxon>Papilionoidea</taxon>
        <taxon>Nymphalidae</taxon>
        <taxon>Satyrinae</taxon>
        <taxon>Satyrini</taxon>
        <taxon>Parargina</taxon>
        <taxon>Pararge</taxon>
    </lineage>
</organism>